<reference evidence="1 2" key="1">
    <citation type="journal article" date="2010" name="Science">
        <title>Genomic comparison of the ants Camponotus floridanus and Harpegnathos saltator.</title>
        <authorList>
            <person name="Bonasio R."/>
            <person name="Zhang G."/>
            <person name="Ye C."/>
            <person name="Mutti N.S."/>
            <person name="Fang X."/>
            <person name="Qin N."/>
            <person name="Donahue G."/>
            <person name="Yang P."/>
            <person name="Li Q."/>
            <person name="Li C."/>
            <person name="Zhang P."/>
            <person name="Huang Z."/>
            <person name="Berger S.L."/>
            <person name="Reinberg D."/>
            <person name="Wang J."/>
            <person name="Liebig J."/>
        </authorList>
    </citation>
    <scope>NUCLEOTIDE SEQUENCE [LARGE SCALE GENOMIC DNA]</scope>
    <source>
        <strain evidence="1 2">R22 G/1</strain>
    </source>
</reference>
<proteinExistence type="predicted"/>
<gene>
    <name evidence="1" type="ORF">EAI_02770</name>
</gene>
<dbReference type="Proteomes" id="UP000008237">
    <property type="component" value="Unassembled WGS sequence"/>
</dbReference>
<dbReference type="InParanoid" id="E2BCJ8"/>
<sequence>MFGHNVTSQNLEKYDINEELAETLYLDLIKNDILRRPRVSKNIEEGIVKKICEHHEVIPTELDNFLMKKRDSSIQLQQFEKDMKKSVRMLYKEDFWKLLVKQKILKDEVK</sequence>
<keyword evidence="2" id="KW-1185">Reference proteome</keyword>
<organism evidence="2">
    <name type="scientific">Harpegnathos saltator</name>
    <name type="common">Jerdon's jumping ant</name>
    <dbReference type="NCBI Taxonomy" id="610380"/>
    <lineage>
        <taxon>Eukaryota</taxon>
        <taxon>Metazoa</taxon>
        <taxon>Ecdysozoa</taxon>
        <taxon>Arthropoda</taxon>
        <taxon>Hexapoda</taxon>
        <taxon>Insecta</taxon>
        <taxon>Pterygota</taxon>
        <taxon>Neoptera</taxon>
        <taxon>Endopterygota</taxon>
        <taxon>Hymenoptera</taxon>
        <taxon>Apocrita</taxon>
        <taxon>Aculeata</taxon>
        <taxon>Formicoidea</taxon>
        <taxon>Formicidae</taxon>
        <taxon>Ponerinae</taxon>
        <taxon>Ponerini</taxon>
        <taxon>Harpegnathos</taxon>
    </lineage>
</organism>
<dbReference type="AlphaFoldDB" id="E2BCJ8"/>
<evidence type="ECO:0000313" key="1">
    <source>
        <dbReference type="EMBL" id="EFN86585.1"/>
    </source>
</evidence>
<name>E2BCJ8_HARSA</name>
<evidence type="ECO:0000313" key="2">
    <source>
        <dbReference type="Proteomes" id="UP000008237"/>
    </source>
</evidence>
<accession>E2BCJ8</accession>
<dbReference type="OrthoDB" id="7663308at2759"/>
<protein>
    <submittedName>
        <fullName evidence="1">Uncharacterized protein</fullName>
    </submittedName>
</protein>
<dbReference type="EMBL" id="GL447303">
    <property type="protein sequence ID" value="EFN86585.1"/>
    <property type="molecule type" value="Genomic_DNA"/>
</dbReference>